<dbReference type="PANTHER" id="PTHR13610">
    <property type="entry name" value="METHYLTRANSFERASE DOMAIN-CONTAINING PROTEIN"/>
    <property type="match status" value="1"/>
</dbReference>
<comment type="caution">
    <text evidence="5">The sequence shown here is derived from an EMBL/GenBank/DDBJ whole genome shotgun (WGS) entry which is preliminary data.</text>
</comment>
<gene>
    <name evidence="5" type="ORF">ACFVKH_06260</name>
</gene>
<dbReference type="GO" id="GO:0032259">
    <property type="term" value="P:methylation"/>
    <property type="evidence" value="ECO:0007669"/>
    <property type="project" value="UniProtKB-KW"/>
</dbReference>
<dbReference type="InterPro" id="IPR026170">
    <property type="entry name" value="FAM173A/B"/>
</dbReference>
<dbReference type="PANTHER" id="PTHR13610:SF11">
    <property type="entry name" value="METHYLTRANSFERASE DOMAIN-CONTAINING PROTEIN"/>
    <property type="match status" value="1"/>
</dbReference>
<dbReference type="CDD" id="cd02440">
    <property type="entry name" value="AdoMet_MTases"/>
    <property type="match status" value="1"/>
</dbReference>
<dbReference type="Gene3D" id="3.40.50.150">
    <property type="entry name" value="Vaccinia Virus protein VP39"/>
    <property type="match status" value="1"/>
</dbReference>
<sequence>MAEASLPNPHIGFIPTPEDVVMALVDFAQITPADVVYDLGCGDGRLLIAAAQRKAKGVGYDVNKECLQQAQAASEKAGFSDRLTFWQQDLFTANVQEATVVIVYLLPHLNLKLLPHLRKQLQPGTRIISHQFDFGAWVPDRVLHLPDSVEASTLYAWVVSA</sequence>
<evidence type="ECO:0000256" key="2">
    <source>
        <dbReference type="ARBA" id="ARBA00022679"/>
    </source>
</evidence>
<keyword evidence="2 5" id="KW-0808">Transferase</keyword>
<evidence type="ECO:0000259" key="4">
    <source>
        <dbReference type="Pfam" id="PF13847"/>
    </source>
</evidence>
<dbReference type="Proteomes" id="UP001600165">
    <property type="component" value="Unassembled WGS sequence"/>
</dbReference>
<accession>A0ABW6ICJ3</accession>
<keyword evidence="3" id="KW-0949">S-adenosyl-L-methionine</keyword>
<organism evidence="5 6">
    <name type="scientific">Almyronema epifaneia S1</name>
    <dbReference type="NCBI Taxonomy" id="2991925"/>
    <lineage>
        <taxon>Bacteria</taxon>
        <taxon>Bacillati</taxon>
        <taxon>Cyanobacteriota</taxon>
        <taxon>Cyanophyceae</taxon>
        <taxon>Nodosilineales</taxon>
        <taxon>Nodosilineaceae</taxon>
        <taxon>Almyronema</taxon>
        <taxon>Almyronema epifaneia</taxon>
    </lineage>
</organism>
<feature type="domain" description="Methyltransferase" evidence="4">
    <location>
        <begin position="32"/>
        <end position="139"/>
    </location>
</feature>
<evidence type="ECO:0000313" key="5">
    <source>
        <dbReference type="EMBL" id="MFE4105871.1"/>
    </source>
</evidence>
<dbReference type="SUPFAM" id="SSF53335">
    <property type="entry name" value="S-adenosyl-L-methionine-dependent methyltransferases"/>
    <property type="match status" value="1"/>
</dbReference>
<proteinExistence type="predicted"/>
<dbReference type="RefSeq" id="WP_377963080.1">
    <property type="nucleotide sequence ID" value="NZ_JBHZOL010000041.1"/>
</dbReference>
<dbReference type="Pfam" id="PF13847">
    <property type="entry name" value="Methyltransf_31"/>
    <property type="match status" value="1"/>
</dbReference>
<dbReference type="EC" id="2.1.1.-" evidence="5"/>
<keyword evidence="6" id="KW-1185">Reference proteome</keyword>
<dbReference type="EMBL" id="JBHZOL010000041">
    <property type="protein sequence ID" value="MFE4105871.1"/>
    <property type="molecule type" value="Genomic_DNA"/>
</dbReference>
<keyword evidence="1 5" id="KW-0489">Methyltransferase</keyword>
<evidence type="ECO:0000256" key="1">
    <source>
        <dbReference type="ARBA" id="ARBA00022603"/>
    </source>
</evidence>
<evidence type="ECO:0000313" key="6">
    <source>
        <dbReference type="Proteomes" id="UP001600165"/>
    </source>
</evidence>
<dbReference type="GO" id="GO:0008168">
    <property type="term" value="F:methyltransferase activity"/>
    <property type="evidence" value="ECO:0007669"/>
    <property type="project" value="UniProtKB-KW"/>
</dbReference>
<evidence type="ECO:0000256" key="3">
    <source>
        <dbReference type="ARBA" id="ARBA00022691"/>
    </source>
</evidence>
<dbReference type="InterPro" id="IPR029063">
    <property type="entry name" value="SAM-dependent_MTases_sf"/>
</dbReference>
<protein>
    <submittedName>
        <fullName evidence="5">SAM-dependent methyltransferase</fullName>
        <ecNumber evidence="5">2.1.1.-</ecNumber>
    </submittedName>
</protein>
<reference evidence="5 6" key="1">
    <citation type="submission" date="2024-10" db="EMBL/GenBank/DDBJ databases">
        <authorList>
            <person name="Ratan Roy A."/>
            <person name="Morales Sandoval P.H."/>
            <person name="De Los Santos Villalobos S."/>
            <person name="Chakraborty S."/>
            <person name="Mukherjee J."/>
        </authorList>
    </citation>
    <scope>NUCLEOTIDE SEQUENCE [LARGE SCALE GENOMIC DNA]</scope>
    <source>
        <strain evidence="5 6">S1</strain>
    </source>
</reference>
<name>A0ABW6ICJ3_9CYAN</name>
<dbReference type="InterPro" id="IPR025714">
    <property type="entry name" value="Methyltranfer_dom"/>
</dbReference>